<dbReference type="Pfam" id="PF00550">
    <property type="entry name" value="PP-binding"/>
    <property type="match status" value="1"/>
</dbReference>
<feature type="active site" description="Proton donor; for dehydratase activity" evidence="5">
    <location>
        <position position="769"/>
    </location>
</feature>
<sequence length="1071" mass="110741">GSLHVGVPTSRVDWSVGGVEVVRESVAWPDAGGRVRRAGVSSFGMSGTNAHVILEEAPGSRVRTPVGSAAPNAVSSDADADAVAVAVDPDAEDITVPWVLSARSETALRAQARRLLSQLGETADPPSVRDVGWSLAHGRAALEHRAVVVGEDRLRGLRALAQGQFDQDVVPGRSTGGDDRVVWVFPGQGAQWPGMGAELLESSPVFARRVAQCDRALRPFLDWSVVEVLRGTAGAPPLERVDVVQCTSWAVMVGLAALWESWGVLPDVVVGHSQGEIAAACVAGALSLDDAARVVAVRSQAIARVLAGAGGMASVALPAAEVAARLAGQDGLVEVAAVNGPSATTVAGEPDALGAVLAGWEREGVRVRRLPVDYASHTAQVEHVRERLAEELAAVVARPASVAMWSTVTARPVDPAVPLDGGYWYRNLRSTVRFGAVVEALVADGCRTFLEVGAHPVLTAAVAETAEAAGVDDALVVGSLRRGEGGLARLLTGAAQLWAHGTPVDWGPLVAGGRLVDLPTYPFEHRRYWPDPPATAGSGGGGGGMEAPERPGTGHPLLGAAIPLADTGGLLFGVTLSRDVTPWLAEHTVAGVALLPATAFLEMAVRAGVEAGCDQVAELTLQTPLVVPDRGGAHLQISVGPPGPAGERAFAVYSRPGGPDETGDDPRRAADPGGRWTRHATGMLLAGGGHGATARPSFDLAVWPPGGARPVATDDLYPRLAASGVDYGPAFRAVRAVWRRGAELFAEVALPEQLGAQARRFGLHPVLLDAALHPLVLDPELGPRRLRPFSWSNVGVHATGAPALRVRLSPAGPDEVAIEAADATGQPVADALLTLRPAPAPPAAEPTPAVPAAAVPVRQVPIQDAPGQPTAVVVQPGAGHPDVSSFARRLAGLPGPEQDRVLLDLVRAQAAAVLGHGENGVVSGDRSFRDLGFDSLSGVEFRNRLTAITGLRLPAALVFNQPTPRALARYLRGELDPGRHGEHDALAELERLEVALAAAGPEVDGQVIAQRLQTLLWRWNDTRPGTAAASAATAGTGGMGGGGHPAAAGDDFDAMSDDEMLEAIDRELGAF</sequence>
<dbReference type="SUPFAM" id="SSF53901">
    <property type="entry name" value="Thiolase-like"/>
    <property type="match status" value="1"/>
</dbReference>
<dbReference type="Gene3D" id="1.10.1200.10">
    <property type="entry name" value="ACP-like"/>
    <property type="match status" value="1"/>
</dbReference>
<dbReference type="FunFam" id="1.10.1200.10:FF:000007">
    <property type="entry name" value="Probable polyketide synthase pks17"/>
    <property type="match status" value="1"/>
</dbReference>
<dbReference type="SMART" id="SM01294">
    <property type="entry name" value="PKS_PP_betabranch"/>
    <property type="match status" value="1"/>
</dbReference>
<dbReference type="InterPro" id="IPR014043">
    <property type="entry name" value="Acyl_transferase_dom"/>
</dbReference>
<feature type="active site" description="Proton acceptor; for dehydratase activity" evidence="5">
    <location>
        <position position="587"/>
    </location>
</feature>
<feature type="region of interest" description="Disordered" evidence="6">
    <location>
        <begin position="1027"/>
        <end position="1047"/>
    </location>
</feature>
<dbReference type="SMART" id="SM00823">
    <property type="entry name" value="PKS_PP"/>
    <property type="match status" value="1"/>
</dbReference>
<evidence type="ECO:0000259" key="8">
    <source>
        <dbReference type="PROSITE" id="PS52019"/>
    </source>
</evidence>
<dbReference type="Gene3D" id="3.30.70.3290">
    <property type="match status" value="1"/>
</dbReference>
<feature type="region of interest" description="Disordered" evidence="6">
    <location>
        <begin position="655"/>
        <end position="674"/>
    </location>
</feature>
<dbReference type="SUPFAM" id="SSF52151">
    <property type="entry name" value="FabD/lysophospholipase-like"/>
    <property type="match status" value="1"/>
</dbReference>
<feature type="compositionally biased region" description="Gly residues" evidence="6">
    <location>
        <begin position="1035"/>
        <end position="1044"/>
    </location>
</feature>
<dbReference type="InterPro" id="IPR049900">
    <property type="entry name" value="PKS_mFAS_DH"/>
</dbReference>
<dbReference type="SMART" id="SM00827">
    <property type="entry name" value="PKS_AT"/>
    <property type="match status" value="1"/>
</dbReference>
<dbReference type="GO" id="GO:0006633">
    <property type="term" value="P:fatty acid biosynthetic process"/>
    <property type="evidence" value="ECO:0007669"/>
    <property type="project" value="TreeGrafter"/>
</dbReference>
<feature type="domain" description="Carrier" evidence="7">
    <location>
        <begin position="900"/>
        <end position="975"/>
    </location>
</feature>
<dbReference type="Proteomes" id="UP000198802">
    <property type="component" value="Unassembled WGS sequence"/>
</dbReference>
<evidence type="ECO:0000256" key="6">
    <source>
        <dbReference type="SAM" id="MobiDB-lite"/>
    </source>
</evidence>
<feature type="region of interest" description="N-terminal hotdog fold" evidence="5">
    <location>
        <begin position="555"/>
        <end position="691"/>
    </location>
</feature>
<evidence type="ECO:0000259" key="7">
    <source>
        <dbReference type="PROSITE" id="PS50075"/>
    </source>
</evidence>
<feature type="region of interest" description="C-terminal hotdog fold" evidence="5">
    <location>
        <begin position="708"/>
        <end position="846"/>
    </location>
</feature>
<gene>
    <name evidence="9" type="ORF">Ga0074812_1071</name>
</gene>
<dbReference type="InterPro" id="IPR036736">
    <property type="entry name" value="ACP-like_sf"/>
</dbReference>
<evidence type="ECO:0000256" key="4">
    <source>
        <dbReference type="ARBA" id="ARBA00023315"/>
    </source>
</evidence>
<dbReference type="EMBL" id="FAOZ01000007">
    <property type="protein sequence ID" value="CUU56118.1"/>
    <property type="molecule type" value="Genomic_DNA"/>
</dbReference>
<dbReference type="PROSITE" id="PS50075">
    <property type="entry name" value="CARRIER"/>
    <property type="match status" value="1"/>
</dbReference>
<reference evidence="10" key="1">
    <citation type="submission" date="2015-11" db="EMBL/GenBank/DDBJ databases">
        <authorList>
            <person name="Varghese N."/>
        </authorList>
    </citation>
    <scope>NUCLEOTIDE SEQUENCE [LARGE SCALE GENOMIC DNA]</scope>
    <source>
        <strain evidence="10">DSM 45899</strain>
    </source>
</reference>
<keyword evidence="3" id="KW-0808">Transferase</keyword>
<dbReference type="InterPro" id="IPR032821">
    <property type="entry name" value="PKS_assoc"/>
</dbReference>
<organism evidence="9 10">
    <name type="scientific">Parafrankia irregularis</name>
    <dbReference type="NCBI Taxonomy" id="795642"/>
    <lineage>
        <taxon>Bacteria</taxon>
        <taxon>Bacillati</taxon>
        <taxon>Actinomycetota</taxon>
        <taxon>Actinomycetes</taxon>
        <taxon>Frankiales</taxon>
        <taxon>Frankiaceae</taxon>
        <taxon>Parafrankia</taxon>
    </lineage>
</organism>
<proteinExistence type="predicted"/>
<name>A0A0S4QNQ1_9ACTN</name>
<dbReference type="InterPro" id="IPR042104">
    <property type="entry name" value="PKS_dehydratase_sf"/>
</dbReference>
<dbReference type="InterPro" id="IPR050091">
    <property type="entry name" value="PKS_NRPS_Biosynth_Enz"/>
</dbReference>
<dbReference type="InterPro" id="IPR016039">
    <property type="entry name" value="Thiolase-like"/>
</dbReference>
<dbReference type="SUPFAM" id="SSF47336">
    <property type="entry name" value="ACP-like"/>
    <property type="match status" value="1"/>
</dbReference>
<evidence type="ECO:0000313" key="9">
    <source>
        <dbReference type="EMBL" id="CUU56118.1"/>
    </source>
</evidence>
<dbReference type="PANTHER" id="PTHR43775:SF51">
    <property type="entry name" value="INACTIVE PHENOLPHTHIOCEROL SYNTHESIS POLYKETIDE SYNTHASE TYPE I PKS1-RELATED"/>
    <property type="match status" value="1"/>
</dbReference>
<dbReference type="SUPFAM" id="SSF55048">
    <property type="entry name" value="Probable ACP-binding domain of malonyl-CoA ACP transacylase"/>
    <property type="match status" value="1"/>
</dbReference>
<dbReference type="FunFam" id="3.40.366.10:FF:000002">
    <property type="entry name" value="Probable polyketide synthase 2"/>
    <property type="match status" value="1"/>
</dbReference>
<dbReference type="InterPro" id="IPR016035">
    <property type="entry name" value="Acyl_Trfase/lysoPLipase"/>
</dbReference>
<dbReference type="SMART" id="SM00826">
    <property type="entry name" value="PKS_DH"/>
    <property type="match status" value="1"/>
</dbReference>
<dbReference type="Gene3D" id="3.40.366.10">
    <property type="entry name" value="Malonyl-Coenzyme A Acyl Carrier Protein, domain 2"/>
    <property type="match status" value="1"/>
</dbReference>
<keyword evidence="4" id="KW-0012">Acyltransferase</keyword>
<dbReference type="InterPro" id="IPR020807">
    <property type="entry name" value="PKS_DH"/>
</dbReference>
<evidence type="ECO:0000256" key="5">
    <source>
        <dbReference type="PROSITE-ProRule" id="PRU01363"/>
    </source>
</evidence>
<evidence type="ECO:0000256" key="1">
    <source>
        <dbReference type="ARBA" id="ARBA00022450"/>
    </source>
</evidence>
<dbReference type="Gene3D" id="3.10.129.110">
    <property type="entry name" value="Polyketide synthase dehydratase"/>
    <property type="match status" value="1"/>
</dbReference>
<evidence type="ECO:0000256" key="3">
    <source>
        <dbReference type="ARBA" id="ARBA00022679"/>
    </source>
</evidence>
<dbReference type="InterPro" id="IPR009081">
    <property type="entry name" value="PP-bd_ACP"/>
</dbReference>
<dbReference type="Pfam" id="PF21089">
    <property type="entry name" value="PKS_DH_N"/>
    <property type="match status" value="1"/>
</dbReference>
<dbReference type="Pfam" id="PF00698">
    <property type="entry name" value="Acyl_transf_1"/>
    <property type="match status" value="1"/>
</dbReference>
<evidence type="ECO:0000256" key="2">
    <source>
        <dbReference type="ARBA" id="ARBA00022553"/>
    </source>
</evidence>
<dbReference type="Gene3D" id="3.40.47.10">
    <property type="match status" value="1"/>
</dbReference>
<dbReference type="InterPro" id="IPR020806">
    <property type="entry name" value="PKS_PP-bd"/>
</dbReference>
<dbReference type="PROSITE" id="PS52019">
    <property type="entry name" value="PKS_MFAS_DH"/>
    <property type="match status" value="1"/>
</dbReference>
<protein>
    <submittedName>
        <fullName evidence="9">Ketoacyl-synthetase C-terminal extension</fullName>
    </submittedName>
</protein>
<feature type="non-terminal residue" evidence="9">
    <location>
        <position position="1"/>
    </location>
</feature>
<dbReference type="InterPro" id="IPR049551">
    <property type="entry name" value="PKS_DH_C"/>
</dbReference>
<dbReference type="InterPro" id="IPR049552">
    <property type="entry name" value="PKS_DH_N"/>
</dbReference>
<keyword evidence="1" id="KW-0596">Phosphopantetheine</keyword>
<feature type="region of interest" description="Disordered" evidence="6">
    <location>
        <begin position="531"/>
        <end position="553"/>
    </location>
</feature>
<dbReference type="PANTHER" id="PTHR43775">
    <property type="entry name" value="FATTY ACID SYNTHASE"/>
    <property type="match status" value="1"/>
</dbReference>
<dbReference type="InterPro" id="IPR001227">
    <property type="entry name" value="Ac_transferase_dom_sf"/>
</dbReference>
<keyword evidence="2" id="KW-0597">Phosphoprotein</keyword>
<dbReference type="Pfam" id="PF14765">
    <property type="entry name" value="PS-DH"/>
    <property type="match status" value="1"/>
</dbReference>
<dbReference type="Pfam" id="PF16197">
    <property type="entry name" value="KAsynt_C_assoc"/>
    <property type="match status" value="1"/>
</dbReference>
<dbReference type="GO" id="GO:0031177">
    <property type="term" value="F:phosphopantetheine binding"/>
    <property type="evidence" value="ECO:0007669"/>
    <property type="project" value="InterPro"/>
</dbReference>
<dbReference type="AlphaFoldDB" id="A0A0S4QNQ1"/>
<accession>A0A0S4QNQ1</accession>
<dbReference type="GO" id="GO:0004312">
    <property type="term" value="F:fatty acid synthase activity"/>
    <property type="evidence" value="ECO:0007669"/>
    <property type="project" value="TreeGrafter"/>
</dbReference>
<feature type="domain" description="PKS/mFAS DH" evidence="8">
    <location>
        <begin position="555"/>
        <end position="846"/>
    </location>
</feature>
<keyword evidence="10" id="KW-1185">Reference proteome</keyword>
<dbReference type="InterPro" id="IPR016036">
    <property type="entry name" value="Malonyl_transacylase_ACP-bd"/>
</dbReference>
<evidence type="ECO:0000313" key="10">
    <source>
        <dbReference type="Proteomes" id="UP000198802"/>
    </source>
</evidence>